<keyword evidence="2" id="KW-1185">Reference proteome</keyword>
<dbReference type="EMBL" id="CM047743">
    <property type="protein sequence ID" value="KAJ0031533.1"/>
    <property type="molecule type" value="Genomic_DNA"/>
</dbReference>
<accession>A0ACC0YAH6</accession>
<name>A0ACC0YAH6_9ROSI</name>
<organism evidence="1 2">
    <name type="scientific">Pistacia integerrima</name>
    <dbReference type="NCBI Taxonomy" id="434235"/>
    <lineage>
        <taxon>Eukaryota</taxon>
        <taxon>Viridiplantae</taxon>
        <taxon>Streptophyta</taxon>
        <taxon>Embryophyta</taxon>
        <taxon>Tracheophyta</taxon>
        <taxon>Spermatophyta</taxon>
        <taxon>Magnoliopsida</taxon>
        <taxon>eudicotyledons</taxon>
        <taxon>Gunneridae</taxon>
        <taxon>Pentapetalae</taxon>
        <taxon>rosids</taxon>
        <taxon>malvids</taxon>
        <taxon>Sapindales</taxon>
        <taxon>Anacardiaceae</taxon>
        <taxon>Pistacia</taxon>
    </lineage>
</organism>
<protein>
    <submittedName>
        <fullName evidence="1">Uncharacterized protein</fullName>
    </submittedName>
</protein>
<dbReference type="Proteomes" id="UP001163603">
    <property type="component" value="Chromosome 8"/>
</dbReference>
<sequence>MRLPESGWRSATVEVKGDGEKGSQGGRGGSGLGWGMGFRLNLKWVSPFQSNCFTTSSCRLSSASVRGREGSLNSARLSFLSIISEEASSYSQDPAKASARSSAGPQTLENDYSETDKISQKSASQRDQNMCSTSDYGLLMENLYVLESTFADLDVLRLEREILQQLGRLGALRLFNTCLSRTPKTSSIFNLSDVPAEHIEEHTMNGTVENHKGKIIIHSKRKEKRKSRTERVSEKSSKTSSVSLPSKVTCGNLEQRTVSFTKRKSNSRSRRSMIARNEAEMSKGVKVVANLERIRTTLEEEAGQVLSLSCWAEAAGVSEKVLRQYLCFGWYCRDELLQSTRSLVLYLARNYRGLGIPLADLVQAGNFGVLQGAERFDHTRGYRFSTYVQYWIRKSISRMVAQHARGIKIPYTLSRSINKIQKARKALNSSHGKYPEDIEIAKFTGLSLAEIRSASECLRVVGSIDQKIGDWLNAKYLEFMPDLSINCPEEIVTRQHMKKDIYNLLKNLDSRERQVLMLRYGLKDHRPRSLEEIGKLFHVSKEWIRRIEKKAMTKLSDEETCRNLSHYLDL</sequence>
<gene>
    <name evidence="1" type="ORF">Pint_12902</name>
</gene>
<reference evidence="2" key="1">
    <citation type="journal article" date="2023" name="G3 (Bethesda)">
        <title>Genome assembly and association tests identify interacting loci associated with vigor, precocity, and sex in interspecific pistachio rootstocks.</title>
        <authorList>
            <person name="Palmer W."/>
            <person name="Jacygrad E."/>
            <person name="Sagayaradj S."/>
            <person name="Cavanaugh K."/>
            <person name="Han R."/>
            <person name="Bertier L."/>
            <person name="Beede B."/>
            <person name="Kafkas S."/>
            <person name="Golino D."/>
            <person name="Preece J."/>
            <person name="Michelmore R."/>
        </authorList>
    </citation>
    <scope>NUCLEOTIDE SEQUENCE [LARGE SCALE GENOMIC DNA]</scope>
</reference>
<proteinExistence type="predicted"/>
<evidence type="ECO:0000313" key="2">
    <source>
        <dbReference type="Proteomes" id="UP001163603"/>
    </source>
</evidence>
<evidence type="ECO:0000313" key="1">
    <source>
        <dbReference type="EMBL" id="KAJ0031533.1"/>
    </source>
</evidence>
<comment type="caution">
    <text evidence="1">The sequence shown here is derived from an EMBL/GenBank/DDBJ whole genome shotgun (WGS) entry which is preliminary data.</text>
</comment>